<proteinExistence type="predicted"/>
<dbReference type="EMBL" id="CP118734">
    <property type="protein sequence ID" value="WNY48912.1"/>
    <property type="molecule type" value="Genomic_DNA"/>
</dbReference>
<evidence type="ECO:0000313" key="3">
    <source>
        <dbReference type="Proteomes" id="UP001301526"/>
    </source>
</evidence>
<feature type="transmembrane region" description="Helical" evidence="1">
    <location>
        <begin position="64"/>
        <end position="85"/>
    </location>
</feature>
<keyword evidence="1" id="KW-0812">Transmembrane</keyword>
<keyword evidence="1" id="KW-1133">Transmembrane helix</keyword>
<gene>
    <name evidence="2" type="ORF">PW220_09340</name>
</gene>
<keyword evidence="3" id="KW-1185">Reference proteome</keyword>
<feature type="transmembrane region" description="Helical" evidence="1">
    <location>
        <begin position="97"/>
        <end position="118"/>
    </location>
</feature>
<dbReference type="AlphaFoldDB" id="A0AA96VH47"/>
<dbReference type="Proteomes" id="UP001301526">
    <property type="component" value="Chromosome"/>
</dbReference>
<evidence type="ECO:0000256" key="1">
    <source>
        <dbReference type="SAM" id="Phobius"/>
    </source>
</evidence>
<dbReference type="RefSeq" id="WP_248055604.1">
    <property type="nucleotide sequence ID" value="NZ_CP118734.1"/>
</dbReference>
<name>A0AA96VH47_9STRE</name>
<keyword evidence="1" id="KW-0472">Membrane</keyword>
<accession>A0AA96VH47</accession>
<sequence length="218" mass="25560">MELKITQIKGSFHYVRYKGDEYIIHNCWISPRSYFLGKRSDKLSIFGRKVNQGELVKKSQNPRFSLLVIAIIIQPVIGLLYRFLAELFNTHYLGGNLIMKLLMFGISSIVAFIIYKVFYYGEDKRYQLSEISKDEFLKLTFKTDGKRRFGLAPIFIILNTVTLIIYLLWDNPQSGTFLILTTLFFFAMYVFSYRIIPIGVHHQLGYLIFEEASFLKEE</sequence>
<dbReference type="NCBIfam" id="TIGR01218">
    <property type="entry name" value="Gpos_tandem_5TM"/>
    <property type="match status" value="1"/>
</dbReference>
<dbReference type="InterPro" id="IPR005915">
    <property type="entry name" value="Tandem_5TM"/>
</dbReference>
<organism evidence="2 3">
    <name type="scientific">Streptococcus iners subsp. hyiners</name>
    <dbReference type="NCBI Taxonomy" id="3028083"/>
    <lineage>
        <taxon>Bacteria</taxon>
        <taxon>Bacillati</taxon>
        <taxon>Bacillota</taxon>
        <taxon>Bacilli</taxon>
        <taxon>Lactobacillales</taxon>
        <taxon>Streptococcaceae</taxon>
        <taxon>Streptococcus</taxon>
        <taxon>Streptococcus iners</taxon>
    </lineage>
</organism>
<reference evidence="2 3" key="1">
    <citation type="submission" date="2023-02" db="EMBL/GenBank/DDBJ databases">
        <title>Streptococcus sp. Genome Sequencing and Assembly.</title>
        <authorList>
            <person name="Shore S.M."/>
            <person name="Nicholson T.L."/>
        </authorList>
    </citation>
    <scope>NUCLEOTIDE SEQUENCE [LARGE SCALE GENOMIC DNA]</scope>
    <source>
        <strain evidence="2 3">29892</strain>
    </source>
</reference>
<evidence type="ECO:0008006" key="4">
    <source>
        <dbReference type="Google" id="ProtNLM"/>
    </source>
</evidence>
<evidence type="ECO:0000313" key="2">
    <source>
        <dbReference type="EMBL" id="WNY48912.1"/>
    </source>
</evidence>
<feature type="transmembrane region" description="Helical" evidence="1">
    <location>
        <begin position="149"/>
        <end position="169"/>
    </location>
</feature>
<feature type="transmembrane region" description="Helical" evidence="1">
    <location>
        <begin position="175"/>
        <end position="196"/>
    </location>
</feature>
<protein>
    <recommendedName>
        <fullName evidence="4">DUF443 family protein</fullName>
    </recommendedName>
</protein>